<dbReference type="Proteomes" id="UP001396334">
    <property type="component" value="Unassembled WGS sequence"/>
</dbReference>
<sequence length="58" mass="6274">MDSPPSQQSRLSIWWISSVKCVNAVKSKLQTIDAKLDPGGGDFNAICSFDECIVGSRS</sequence>
<evidence type="ECO:0000313" key="1">
    <source>
        <dbReference type="EMBL" id="KAK9003626.1"/>
    </source>
</evidence>
<dbReference type="EMBL" id="JBBPBN010000033">
    <property type="protein sequence ID" value="KAK9003626.1"/>
    <property type="molecule type" value="Genomic_DNA"/>
</dbReference>
<protein>
    <submittedName>
        <fullName evidence="1">Uncharacterized protein</fullName>
    </submittedName>
</protein>
<gene>
    <name evidence="1" type="ORF">V6N11_084264</name>
</gene>
<accession>A0ABR2QSH9</accession>
<organism evidence="1 2">
    <name type="scientific">Hibiscus sabdariffa</name>
    <name type="common">roselle</name>
    <dbReference type="NCBI Taxonomy" id="183260"/>
    <lineage>
        <taxon>Eukaryota</taxon>
        <taxon>Viridiplantae</taxon>
        <taxon>Streptophyta</taxon>
        <taxon>Embryophyta</taxon>
        <taxon>Tracheophyta</taxon>
        <taxon>Spermatophyta</taxon>
        <taxon>Magnoliopsida</taxon>
        <taxon>eudicotyledons</taxon>
        <taxon>Gunneridae</taxon>
        <taxon>Pentapetalae</taxon>
        <taxon>rosids</taxon>
        <taxon>malvids</taxon>
        <taxon>Malvales</taxon>
        <taxon>Malvaceae</taxon>
        <taxon>Malvoideae</taxon>
        <taxon>Hibiscus</taxon>
    </lineage>
</organism>
<reference evidence="1 2" key="1">
    <citation type="journal article" date="2024" name="G3 (Bethesda)">
        <title>Genome assembly of Hibiscus sabdariffa L. provides insights into metabolisms of medicinal natural products.</title>
        <authorList>
            <person name="Kim T."/>
        </authorList>
    </citation>
    <scope>NUCLEOTIDE SEQUENCE [LARGE SCALE GENOMIC DNA]</scope>
    <source>
        <strain evidence="1">TK-2024</strain>
        <tissue evidence="1">Old leaves</tissue>
    </source>
</reference>
<name>A0ABR2QSH9_9ROSI</name>
<comment type="caution">
    <text evidence="1">The sequence shown here is derived from an EMBL/GenBank/DDBJ whole genome shotgun (WGS) entry which is preliminary data.</text>
</comment>
<evidence type="ECO:0000313" key="2">
    <source>
        <dbReference type="Proteomes" id="UP001396334"/>
    </source>
</evidence>
<keyword evidence="2" id="KW-1185">Reference proteome</keyword>
<proteinExistence type="predicted"/>